<dbReference type="AlphaFoldDB" id="A0AA96LIC5"/>
<dbReference type="PANTHER" id="PTHR41251:SF1">
    <property type="entry name" value="NON-HOMOLOGOUS END JOINING PROTEIN KU"/>
    <property type="match status" value="1"/>
</dbReference>
<dbReference type="RefSeq" id="WP_315607630.1">
    <property type="nucleotide sequence ID" value="NZ_CP130318.1"/>
</dbReference>
<keyword evidence="2" id="KW-0233">DNA recombination</keyword>
<comment type="similarity">
    <text evidence="2">Belongs to the prokaryotic Ku family.</text>
</comment>
<keyword evidence="1 2" id="KW-0238">DNA-binding</keyword>
<organism evidence="5 6">
    <name type="scientific">Paenibacillus aurantius</name>
    <dbReference type="NCBI Taxonomy" id="2918900"/>
    <lineage>
        <taxon>Bacteria</taxon>
        <taxon>Bacillati</taxon>
        <taxon>Bacillota</taxon>
        <taxon>Bacilli</taxon>
        <taxon>Bacillales</taxon>
        <taxon>Paenibacillaceae</taxon>
        <taxon>Paenibacillus</taxon>
    </lineage>
</organism>
<keyword evidence="2" id="KW-0234">DNA repair</keyword>
<dbReference type="SUPFAM" id="SSF100939">
    <property type="entry name" value="SPOC domain-like"/>
    <property type="match status" value="1"/>
</dbReference>
<sequence>MQTVWKGAVSFGLVNVPVKMFTATQDNDIPMKMLHKEYNVPIHYTRTCPKCESDVSWDEIVKGYEYEPGHFVTFDKKELNQLASESSREIRILDFVDLEEIDPIYFQKTYYLAPEETGAHAYNLFVQALEETNKIGIANVTIRSKSSLAAIRVADGVLSMVTMYFAEEIRPKEEIPNLPEASKVDKRELDMAVMLIDQLSSAFEPDKYEDEYRERLLEAIEDKVEGKEVKFAPEEKNPNVVSLMDALKASLKQSEGAERRPAKKTSEDNEKKARSGGSSRRPAESKASKPAKTRSKSRSKKTGA</sequence>
<dbReference type="Gene3D" id="2.40.290.10">
    <property type="match status" value="1"/>
</dbReference>
<dbReference type="GO" id="GO:0003690">
    <property type="term" value="F:double-stranded DNA binding"/>
    <property type="evidence" value="ECO:0007669"/>
    <property type="project" value="UniProtKB-UniRule"/>
</dbReference>
<proteinExistence type="inferred from homology"/>
<keyword evidence="2" id="KW-0227">DNA damage</keyword>
<dbReference type="HAMAP" id="MF_01875">
    <property type="entry name" value="Prokaryotic_Ku"/>
    <property type="match status" value="1"/>
</dbReference>
<protein>
    <recommendedName>
        <fullName evidence="2">Non-homologous end joining protein Ku</fullName>
    </recommendedName>
</protein>
<accession>A0AA96LIC5</accession>
<evidence type="ECO:0000256" key="3">
    <source>
        <dbReference type="SAM" id="MobiDB-lite"/>
    </source>
</evidence>
<dbReference type="InterPro" id="IPR006164">
    <property type="entry name" value="DNA_bd_Ku70/Ku80"/>
</dbReference>
<dbReference type="PANTHER" id="PTHR41251">
    <property type="entry name" value="NON-HOMOLOGOUS END JOINING PROTEIN KU"/>
    <property type="match status" value="1"/>
</dbReference>
<feature type="domain" description="Ku" evidence="4">
    <location>
        <begin position="52"/>
        <end position="180"/>
    </location>
</feature>
<dbReference type="GO" id="GO:0006310">
    <property type="term" value="P:DNA recombination"/>
    <property type="evidence" value="ECO:0007669"/>
    <property type="project" value="UniProtKB-KW"/>
</dbReference>
<dbReference type="PIRSF" id="PIRSF006493">
    <property type="entry name" value="Prok_Ku"/>
    <property type="match status" value="1"/>
</dbReference>
<dbReference type="SMART" id="SM00559">
    <property type="entry name" value="Ku78"/>
    <property type="match status" value="1"/>
</dbReference>
<keyword evidence="6" id="KW-1185">Reference proteome</keyword>
<comment type="subunit">
    <text evidence="2">Homodimer. Interacts with LigD.</text>
</comment>
<feature type="region of interest" description="Disordered" evidence="3">
    <location>
        <begin position="246"/>
        <end position="304"/>
    </location>
</feature>
<dbReference type="Proteomes" id="UP001305702">
    <property type="component" value="Chromosome"/>
</dbReference>
<dbReference type="EMBL" id="CP130318">
    <property type="protein sequence ID" value="WNQ13849.1"/>
    <property type="molecule type" value="Genomic_DNA"/>
</dbReference>
<name>A0AA96LIC5_9BACL</name>
<dbReference type="KEGG" id="paun:MJA45_12785"/>
<gene>
    <name evidence="2" type="primary">ku</name>
    <name evidence="5" type="ORF">MJA45_12785</name>
</gene>
<dbReference type="NCBIfam" id="TIGR02772">
    <property type="entry name" value="Ku_bact"/>
    <property type="match status" value="1"/>
</dbReference>
<dbReference type="InterPro" id="IPR016194">
    <property type="entry name" value="SPOC-like_C_dom_sf"/>
</dbReference>
<dbReference type="Pfam" id="PF02735">
    <property type="entry name" value="Ku"/>
    <property type="match status" value="1"/>
</dbReference>
<evidence type="ECO:0000313" key="6">
    <source>
        <dbReference type="Proteomes" id="UP001305702"/>
    </source>
</evidence>
<evidence type="ECO:0000256" key="1">
    <source>
        <dbReference type="ARBA" id="ARBA00023125"/>
    </source>
</evidence>
<reference evidence="5 6" key="1">
    <citation type="submission" date="2022-02" db="EMBL/GenBank/DDBJ databases">
        <title>Paenibacillus sp. MBLB1776 Whole Genome Shotgun Sequencing.</title>
        <authorList>
            <person name="Hwang C.Y."/>
            <person name="Cho E.-S."/>
            <person name="Seo M.-J."/>
        </authorList>
    </citation>
    <scope>NUCLEOTIDE SEQUENCE [LARGE SCALE GENOMIC DNA]</scope>
    <source>
        <strain evidence="5 6">MBLB1776</strain>
    </source>
</reference>
<comment type="function">
    <text evidence="2">With LigD forms a non-homologous end joining (NHEJ) DNA repair enzyme, which repairs dsDNA breaks with reduced fidelity. Binds linear dsDNA with 5'- and 3'- overhangs but not closed circular dsDNA nor ssDNA. Recruits and stimulates the ligase activity of LigD.</text>
</comment>
<evidence type="ECO:0000259" key="4">
    <source>
        <dbReference type="SMART" id="SM00559"/>
    </source>
</evidence>
<evidence type="ECO:0000313" key="5">
    <source>
        <dbReference type="EMBL" id="WNQ13849.1"/>
    </source>
</evidence>
<feature type="compositionally biased region" description="Basic and acidic residues" evidence="3">
    <location>
        <begin position="255"/>
        <end position="273"/>
    </location>
</feature>
<dbReference type="GO" id="GO:0006303">
    <property type="term" value="P:double-strand break repair via nonhomologous end joining"/>
    <property type="evidence" value="ECO:0007669"/>
    <property type="project" value="UniProtKB-UniRule"/>
</dbReference>
<dbReference type="CDD" id="cd00789">
    <property type="entry name" value="KU_like"/>
    <property type="match status" value="1"/>
</dbReference>
<feature type="compositionally biased region" description="Basic residues" evidence="3">
    <location>
        <begin position="289"/>
        <end position="304"/>
    </location>
</feature>
<dbReference type="InterPro" id="IPR009187">
    <property type="entry name" value="Prok_Ku"/>
</dbReference>
<evidence type="ECO:0000256" key="2">
    <source>
        <dbReference type="HAMAP-Rule" id="MF_01875"/>
    </source>
</evidence>